<proteinExistence type="predicted"/>
<protein>
    <submittedName>
        <fullName evidence="2">Uncharacterized protein</fullName>
    </submittedName>
</protein>
<keyword evidence="3" id="KW-1185">Reference proteome</keyword>
<dbReference type="RefSeq" id="WP_214171886.1">
    <property type="nucleotide sequence ID" value="NZ_JAHCVJ010000005.1"/>
</dbReference>
<dbReference type="AlphaFoldDB" id="A0AAW4L202"/>
<comment type="caution">
    <text evidence="2">The sequence shown here is derived from an EMBL/GenBank/DDBJ whole genome shotgun (WGS) entry which is preliminary data.</text>
</comment>
<feature type="region of interest" description="Disordered" evidence="1">
    <location>
        <begin position="61"/>
        <end position="103"/>
    </location>
</feature>
<accession>A0AAW4L202</accession>
<dbReference type="Proteomes" id="UP000811899">
    <property type="component" value="Unassembled WGS sequence"/>
</dbReference>
<organism evidence="2 3">
    <name type="scientific">Geoanaerobacter pelophilus</name>
    <dbReference type="NCBI Taxonomy" id="60036"/>
    <lineage>
        <taxon>Bacteria</taxon>
        <taxon>Pseudomonadati</taxon>
        <taxon>Thermodesulfobacteriota</taxon>
        <taxon>Desulfuromonadia</taxon>
        <taxon>Geobacterales</taxon>
        <taxon>Geobacteraceae</taxon>
        <taxon>Geoanaerobacter</taxon>
    </lineage>
</organism>
<gene>
    <name evidence="2" type="ORF">KI809_12425</name>
</gene>
<evidence type="ECO:0000256" key="1">
    <source>
        <dbReference type="SAM" id="MobiDB-lite"/>
    </source>
</evidence>
<evidence type="ECO:0000313" key="2">
    <source>
        <dbReference type="EMBL" id="MBT0665104.1"/>
    </source>
</evidence>
<dbReference type="EMBL" id="JAHCVJ010000005">
    <property type="protein sequence ID" value="MBT0665104.1"/>
    <property type="molecule type" value="Genomic_DNA"/>
</dbReference>
<evidence type="ECO:0000313" key="3">
    <source>
        <dbReference type="Proteomes" id="UP000811899"/>
    </source>
</evidence>
<sequence>MDCTCDNHATHICQLKATGLTAELQRVTDNPTVTCRHCGAQANSAQYVCAAHLGTDAPNVEGGHGSVGLDEVGKPHAGASGDKEDAPEIPIKQVPGDGICGGY</sequence>
<name>A0AAW4L202_9BACT</name>
<reference evidence="2 3" key="1">
    <citation type="submission" date="2021-05" db="EMBL/GenBank/DDBJ databases">
        <title>The draft genome of Geobacter pelophilus DSM 12255.</title>
        <authorList>
            <person name="Xu Z."/>
            <person name="Masuda Y."/>
            <person name="Itoh H."/>
            <person name="Senoo K."/>
        </authorList>
    </citation>
    <scope>NUCLEOTIDE SEQUENCE [LARGE SCALE GENOMIC DNA]</scope>
    <source>
        <strain evidence="2 3">DSM 12255</strain>
    </source>
</reference>